<reference evidence="2" key="1">
    <citation type="submission" date="2021-02" db="EMBL/GenBank/DDBJ databases">
        <authorList>
            <person name="Nowell W R."/>
        </authorList>
    </citation>
    <scope>NUCLEOTIDE SEQUENCE</scope>
</reference>
<evidence type="ECO:0000313" key="2">
    <source>
        <dbReference type="EMBL" id="CAF4452303.1"/>
    </source>
</evidence>
<feature type="region of interest" description="Disordered" evidence="1">
    <location>
        <begin position="1"/>
        <end position="29"/>
    </location>
</feature>
<gene>
    <name evidence="2" type="ORF">KXQ929_LOCUS54028</name>
</gene>
<dbReference type="AlphaFoldDB" id="A0A820SMF1"/>
<organism evidence="2 3">
    <name type="scientific">Adineta steineri</name>
    <dbReference type="NCBI Taxonomy" id="433720"/>
    <lineage>
        <taxon>Eukaryota</taxon>
        <taxon>Metazoa</taxon>
        <taxon>Spiralia</taxon>
        <taxon>Gnathifera</taxon>
        <taxon>Rotifera</taxon>
        <taxon>Eurotatoria</taxon>
        <taxon>Bdelloidea</taxon>
        <taxon>Adinetida</taxon>
        <taxon>Adinetidae</taxon>
        <taxon>Adineta</taxon>
    </lineage>
</organism>
<proteinExistence type="predicted"/>
<feature type="non-terminal residue" evidence="2">
    <location>
        <position position="29"/>
    </location>
</feature>
<dbReference type="Proteomes" id="UP000663868">
    <property type="component" value="Unassembled WGS sequence"/>
</dbReference>
<dbReference type="EMBL" id="CAJOBB010031641">
    <property type="protein sequence ID" value="CAF4452303.1"/>
    <property type="molecule type" value="Genomic_DNA"/>
</dbReference>
<name>A0A820SMF1_9BILA</name>
<accession>A0A820SMF1</accession>
<evidence type="ECO:0000313" key="3">
    <source>
        <dbReference type="Proteomes" id="UP000663868"/>
    </source>
</evidence>
<comment type="caution">
    <text evidence="2">The sequence shown here is derived from an EMBL/GenBank/DDBJ whole genome shotgun (WGS) entry which is preliminary data.</text>
</comment>
<sequence length="29" mass="2947">MKWKKGAKEGSIVAGGNGVGNGLNQLVHP</sequence>
<protein>
    <submittedName>
        <fullName evidence="2">Uncharacterized protein</fullName>
    </submittedName>
</protein>
<evidence type="ECO:0000256" key="1">
    <source>
        <dbReference type="SAM" id="MobiDB-lite"/>
    </source>
</evidence>